<feature type="transmembrane region" description="Helical" evidence="1">
    <location>
        <begin position="32"/>
        <end position="53"/>
    </location>
</feature>
<proteinExistence type="predicted"/>
<reference evidence="2" key="1">
    <citation type="submission" date="2012-04" db="EMBL/GenBank/DDBJ databases">
        <title>The Genome Sequence of Bacillus cereus VD014.</title>
        <authorList>
            <consortium name="The Broad Institute Genome Sequencing Platform"/>
            <consortium name="The Broad Institute Genome Sequencing Center for Infectious Disease"/>
            <person name="Feldgarden M."/>
            <person name="Van der Auwera G.A."/>
            <person name="Mahillon J."/>
            <person name="Duprez V."/>
            <person name="Timmery S."/>
            <person name="Mattelet C."/>
            <person name="Dierick K."/>
            <person name="Sun M."/>
            <person name="Yu Z."/>
            <person name="Zhu L."/>
            <person name="Hu X."/>
            <person name="Shank E.B."/>
            <person name="Swiecicka I."/>
            <person name="Hansen B.M."/>
            <person name="Andrup L."/>
            <person name="Young S.K."/>
            <person name="Zeng Q."/>
            <person name="Gargeya S."/>
            <person name="Fitzgerald M."/>
            <person name="Haas B."/>
            <person name="Abouelleil A."/>
            <person name="Alvarado L."/>
            <person name="Arachchi H.M."/>
            <person name="Berlin A."/>
            <person name="Chapman S.B."/>
            <person name="Goldberg J."/>
            <person name="Griggs A."/>
            <person name="Gujja S."/>
            <person name="Hansen M."/>
            <person name="Howarth C."/>
            <person name="Imamovic A."/>
            <person name="Larimer J."/>
            <person name="McCowen C."/>
            <person name="Montmayeur A."/>
            <person name="Murphy C."/>
            <person name="Neiman D."/>
            <person name="Pearson M."/>
            <person name="Priest M."/>
            <person name="Roberts A."/>
            <person name="Saif S."/>
            <person name="Shea T."/>
            <person name="Sisk P."/>
            <person name="Sykes S."/>
            <person name="Wortman J."/>
            <person name="Nusbaum C."/>
            <person name="Birren B."/>
        </authorList>
    </citation>
    <scope>NUCLEOTIDE SEQUENCE</scope>
    <source>
        <strain evidence="2">VD014</strain>
    </source>
</reference>
<keyword evidence="1" id="KW-0472">Membrane</keyword>
<keyword evidence="1" id="KW-0812">Transmembrane</keyword>
<protein>
    <submittedName>
        <fullName evidence="2">Uncharacterized protein</fullName>
    </submittedName>
</protein>
<accession>A0A9W5KC63</accession>
<evidence type="ECO:0000313" key="3">
    <source>
        <dbReference type="Proteomes" id="UP000006607"/>
    </source>
</evidence>
<evidence type="ECO:0000313" key="2">
    <source>
        <dbReference type="EMBL" id="EJR25692.1"/>
    </source>
</evidence>
<sequence>MRTINRILTFTVCIMFILLIGVSSTIRLEDKLLLIGLSLICNVIAYFTVEYIYKRIDNKKKNWIYNSQNSFNI</sequence>
<dbReference type="EMBL" id="AHER01000016">
    <property type="protein sequence ID" value="EJR25692.1"/>
    <property type="molecule type" value="Genomic_DNA"/>
</dbReference>
<dbReference type="Proteomes" id="UP000006607">
    <property type="component" value="Unassembled WGS sequence"/>
</dbReference>
<organism evidence="2 3">
    <name type="scientific">Bacillus cereus (strain VD014)</name>
    <dbReference type="NCBI Taxonomy" id="1053223"/>
    <lineage>
        <taxon>Bacteria</taxon>
        <taxon>Bacillati</taxon>
        <taxon>Bacillota</taxon>
        <taxon>Bacilli</taxon>
        <taxon>Bacillales</taxon>
        <taxon>Bacillaceae</taxon>
        <taxon>Bacillus</taxon>
        <taxon>Bacillus cereus group</taxon>
    </lineage>
</organism>
<evidence type="ECO:0000256" key="1">
    <source>
        <dbReference type="SAM" id="Phobius"/>
    </source>
</evidence>
<keyword evidence="1" id="KW-1133">Transmembrane helix</keyword>
<dbReference type="AlphaFoldDB" id="A0A9W5KC63"/>
<comment type="caution">
    <text evidence="2">The sequence shown here is derived from an EMBL/GenBank/DDBJ whole genome shotgun (WGS) entry which is preliminary data.</text>
</comment>
<gene>
    <name evidence="2" type="ORF">IIA_00752</name>
</gene>
<feature type="transmembrane region" description="Helical" evidence="1">
    <location>
        <begin position="7"/>
        <end position="26"/>
    </location>
</feature>
<name>A0A9W5KC63_BACC8</name>